<dbReference type="EMBL" id="WRXO01000001">
    <property type="protein sequence ID" value="MVT39528.1"/>
    <property type="molecule type" value="Genomic_DNA"/>
</dbReference>
<evidence type="ECO:0000259" key="1">
    <source>
        <dbReference type="Pfam" id="PF01637"/>
    </source>
</evidence>
<dbReference type="PANTHER" id="PTHR34704:SF1">
    <property type="entry name" value="ATPASE"/>
    <property type="match status" value="1"/>
</dbReference>
<reference evidence="2 3" key="1">
    <citation type="submission" date="2019-12" db="EMBL/GenBank/DDBJ databases">
        <title>The draft genomic sequence of strain Chitinophaga oryziterrae JCM 16595.</title>
        <authorList>
            <person name="Zhang X."/>
        </authorList>
    </citation>
    <scope>NUCLEOTIDE SEQUENCE [LARGE SCALE GENOMIC DNA]</scope>
    <source>
        <strain evidence="2 3">JCM 16595</strain>
    </source>
</reference>
<feature type="domain" description="ATPase" evidence="1">
    <location>
        <begin position="7"/>
        <end position="215"/>
    </location>
</feature>
<dbReference type="InterPro" id="IPR027417">
    <property type="entry name" value="P-loop_NTPase"/>
</dbReference>
<dbReference type="Gene3D" id="3.40.50.300">
    <property type="entry name" value="P-loop containing nucleotide triphosphate hydrolases"/>
    <property type="match status" value="1"/>
</dbReference>
<dbReference type="Proteomes" id="UP000468388">
    <property type="component" value="Unassembled WGS sequence"/>
</dbReference>
<dbReference type="Pfam" id="PF01637">
    <property type="entry name" value="ATPase_2"/>
    <property type="match status" value="1"/>
</dbReference>
<gene>
    <name evidence="2" type="ORF">GO495_02925</name>
</gene>
<dbReference type="GO" id="GO:0005524">
    <property type="term" value="F:ATP binding"/>
    <property type="evidence" value="ECO:0007669"/>
    <property type="project" value="InterPro"/>
</dbReference>
<organism evidence="2 3">
    <name type="scientific">Chitinophaga oryziterrae</name>
    <dbReference type="NCBI Taxonomy" id="1031224"/>
    <lineage>
        <taxon>Bacteria</taxon>
        <taxon>Pseudomonadati</taxon>
        <taxon>Bacteroidota</taxon>
        <taxon>Chitinophagia</taxon>
        <taxon>Chitinophagales</taxon>
        <taxon>Chitinophagaceae</taxon>
        <taxon>Chitinophaga</taxon>
    </lineage>
</organism>
<dbReference type="InterPro" id="IPR011579">
    <property type="entry name" value="ATPase_dom"/>
</dbReference>
<dbReference type="AlphaFoldDB" id="A0A6N8J4C6"/>
<sequence>MEQLIGREEEKLLLQRALDSNEAELVAIYGRRRIGKTFLIRKFFEKQIIFEFSGIHNATLSDQLANFGQALTLSMKSLPVETPVNWRQAFNMLEKCIGPLIKKQKRVLFFDEFPWIQTPRSGFMQAFEYFWNMWASRQKNLVVVICGSAASWMIQKVINNRGGLHNRVTKRIRLLPFNLSETAAYLKSRKINLDQYQLLQLYMAMGGVPLYLKEVNTGESAAQVLDRTCFKKSGLLHDEFKILYHSLFEKAIYHIEVVRALAAKSGGLTRNEIIEACSLTSGGGTTQLLEELSESGFITPYIPFDKTVRDSIYKLTDEYSLFYIKFIENIKSQGAGTWLRLSESTSWKSWSGLAFESICLKHAQQIKKAIGIADVYTEVSPWRYASKKKEQGAQIDLLFDRKDNCINLCEIKFTLSEFIIDKNYAAVLKQKEAIFRERTQTRKTLFLTLITTYGAKKNNNYINLIQKEITMEALFKD</sequence>
<proteinExistence type="predicted"/>
<dbReference type="OrthoDB" id="9813134at2"/>
<dbReference type="PANTHER" id="PTHR34704">
    <property type="entry name" value="ATPASE"/>
    <property type="match status" value="1"/>
</dbReference>
<protein>
    <submittedName>
        <fullName evidence="2">AAA family ATPase</fullName>
    </submittedName>
</protein>
<dbReference type="RefSeq" id="WP_157298195.1">
    <property type="nucleotide sequence ID" value="NZ_BAAAZB010000005.1"/>
</dbReference>
<comment type="caution">
    <text evidence="2">The sequence shown here is derived from an EMBL/GenBank/DDBJ whole genome shotgun (WGS) entry which is preliminary data.</text>
</comment>
<evidence type="ECO:0000313" key="2">
    <source>
        <dbReference type="EMBL" id="MVT39528.1"/>
    </source>
</evidence>
<dbReference type="SUPFAM" id="SSF52540">
    <property type="entry name" value="P-loop containing nucleoside triphosphate hydrolases"/>
    <property type="match status" value="1"/>
</dbReference>
<keyword evidence="3" id="KW-1185">Reference proteome</keyword>
<name>A0A6N8J4C6_9BACT</name>
<accession>A0A6N8J4C6</accession>
<evidence type="ECO:0000313" key="3">
    <source>
        <dbReference type="Proteomes" id="UP000468388"/>
    </source>
</evidence>